<evidence type="ECO:0000313" key="2">
    <source>
        <dbReference type="EMBL" id="JAS47731.1"/>
    </source>
</evidence>
<dbReference type="EMBL" id="GECZ01022038">
    <property type="protein sequence ID" value="JAS47731.1"/>
    <property type="molecule type" value="Transcribed_RNA"/>
</dbReference>
<evidence type="ECO:0000256" key="1">
    <source>
        <dbReference type="SAM" id="MobiDB-lite"/>
    </source>
</evidence>
<proteinExistence type="predicted"/>
<name>A0A1B6FC37_9HEMI</name>
<protein>
    <submittedName>
        <fullName evidence="2">Uncharacterized protein</fullName>
    </submittedName>
</protein>
<dbReference type="AlphaFoldDB" id="A0A1B6FC37"/>
<gene>
    <name evidence="2" type="ORF">g.4125</name>
</gene>
<reference evidence="2" key="1">
    <citation type="submission" date="2015-11" db="EMBL/GenBank/DDBJ databases">
        <title>De novo transcriptome assembly of four potential Pierce s Disease insect vectors from Arizona vineyards.</title>
        <authorList>
            <person name="Tassone E.E."/>
        </authorList>
    </citation>
    <scope>NUCLEOTIDE SEQUENCE</scope>
</reference>
<accession>A0A1B6FC37</accession>
<organism evidence="2">
    <name type="scientific">Cuerna arida</name>
    <dbReference type="NCBI Taxonomy" id="1464854"/>
    <lineage>
        <taxon>Eukaryota</taxon>
        <taxon>Metazoa</taxon>
        <taxon>Ecdysozoa</taxon>
        <taxon>Arthropoda</taxon>
        <taxon>Hexapoda</taxon>
        <taxon>Insecta</taxon>
        <taxon>Pterygota</taxon>
        <taxon>Neoptera</taxon>
        <taxon>Paraneoptera</taxon>
        <taxon>Hemiptera</taxon>
        <taxon>Auchenorrhyncha</taxon>
        <taxon>Membracoidea</taxon>
        <taxon>Cicadellidae</taxon>
        <taxon>Cicadellinae</taxon>
        <taxon>Proconiini</taxon>
        <taxon>Cuerna</taxon>
    </lineage>
</organism>
<feature type="compositionally biased region" description="Basic and acidic residues" evidence="1">
    <location>
        <begin position="26"/>
        <end position="38"/>
    </location>
</feature>
<feature type="region of interest" description="Disordered" evidence="1">
    <location>
        <begin position="1"/>
        <end position="45"/>
    </location>
</feature>
<feature type="non-terminal residue" evidence="2">
    <location>
        <position position="119"/>
    </location>
</feature>
<feature type="compositionally biased region" description="Polar residues" evidence="1">
    <location>
        <begin position="1"/>
        <end position="25"/>
    </location>
</feature>
<feature type="non-terminal residue" evidence="2">
    <location>
        <position position="1"/>
    </location>
</feature>
<sequence length="119" mass="13148">GENTFEGNSQINLKSSNETDSWHSNNENEKLFKEHKNSYDINSKTNSETGEIASIAEVSDNGSTNQAKYIKVNNKTFDNTIIKSGAEDLCVCIEGIVEGGVNKIEEFSVEKLNLQNLSD</sequence>